<keyword evidence="2" id="KW-1185">Reference proteome</keyword>
<protein>
    <submittedName>
        <fullName evidence="1">Uncharacterized protein</fullName>
    </submittedName>
</protein>
<organism evidence="1 2">
    <name type="scientific">Rubellimicrobium mesophilum DSM 19309</name>
    <dbReference type="NCBI Taxonomy" id="442562"/>
    <lineage>
        <taxon>Bacteria</taxon>
        <taxon>Pseudomonadati</taxon>
        <taxon>Pseudomonadota</taxon>
        <taxon>Alphaproteobacteria</taxon>
        <taxon>Rhodobacterales</taxon>
        <taxon>Roseobacteraceae</taxon>
        <taxon>Rubellimicrobium</taxon>
    </lineage>
</organism>
<gene>
    <name evidence="1" type="ORF">Rumeso_03002</name>
</gene>
<reference evidence="1 2" key="1">
    <citation type="submission" date="2013-02" db="EMBL/GenBank/DDBJ databases">
        <authorList>
            <person name="Fiebig A."/>
            <person name="Goeker M."/>
            <person name="Klenk H.-P.P."/>
        </authorList>
    </citation>
    <scope>NUCLEOTIDE SEQUENCE [LARGE SCALE GENOMIC DNA]</scope>
    <source>
        <strain evidence="1 2">DSM 19309</strain>
    </source>
</reference>
<dbReference type="EMBL" id="AOSK01000081">
    <property type="protein sequence ID" value="EYD75432.1"/>
    <property type="molecule type" value="Genomic_DNA"/>
</dbReference>
<name>A0A017HLQ8_9RHOB</name>
<dbReference type="Proteomes" id="UP000019666">
    <property type="component" value="Unassembled WGS sequence"/>
</dbReference>
<proteinExistence type="predicted"/>
<sequence length="48" mass="5457">MGIPARQRLHGQVLHRSSLPLAAPLLRGRPEFVYRSTWIVLQFACPCN</sequence>
<accession>A0A017HLQ8</accession>
<comment type="caution">
    <text evidence="1">The sequence shown here is derived from an EMBL/GenBank/DDBJ whole genome shotgun (WGS) entry which is preliminary data.</text>
</comment>
<evidence type="ECO:0000313" key="1">
    <source>
        <dbReference type="EMBL" id="EYD75432.1"/>
    </source>
</evidence>
<dbReference type="HOGENOM" id="CLU_3157414_0_0_5"/>
<dbReference type="AlphaFoldDB" id="A0A017HLQ8"/>
<evidence type="ECO:0000313" key="2">
    <source>
        <dbReference type="Proteomes" id="UP000019666"/>
    </source>
</evidence>